<reference evidence="2 3" key="1">
    <citation type="journal article" date="2021" name="BMC Genomics">
        <title>Datura genome reveals duplications of psychoactive alkaloid biosynthetic genes and high mutation rate following tissue culture.</title>
        <authorList>
            <person name="Rajewski A."/>
            <person name="Carter-House D."/>
            <person name="Stajich J."/>
            <person name="Litt A."/>
        </authorList>
    </citation>
    <scope>NUCLEOTIDE SEQUENCE [LARGE SCALE GENOMIC DNA]</scope>
    <source>
        <strain evidence="2">AR-01</strain>
    </source>
</reference>
<evidence type="ECO:0000256" key="1">
    <source>
        <dbReference type="SAM" id="SignalP"/>
    </source>
</evidence>
<protein>
    <recommendedName>
        <fullName evidence="4">Secreted protein</fullName>
    </recommendedName>
</protein>
<gene>
    <name evidence="2" type="ORF">HAX54_041571</name>
</gene>
<feature type="signal peptide" evidence="1">
    <location>
        <begin position="1"/>
        <end position="19"/>
    </location>
</feature>
<evidence type="ECO:0000313" key="2">
    <source>
        <dbReference type="EMBL" id="MCD7459654.1"/>
    </source>
</evidence>
<keyword evidence="3" id="KW-1185">Reference proteome</keyword>
<keyword evidence="1" id="KW-0732">Signal</keyword>
<comment type="caution">
    <text evidence="2">The sequence shown here is derived from an EMBL/GenBank/DDBJ whole genome shotgun (WGS) entry which is preliminary data.</text>
</comment>
<proteinExistence type="predicted"/>
<feature type="chain" id="PRO_5046309022" description="Secreted protein" evidence="1">
    <location>
        <begin position="20"/>
        <end position="75"/>
    </location>
</feature>
<dbReference type="EMBL" id="JACEIK010000600">
    <property type="protein sequence ID" value="MCD7459654.1"/>
    <property type="molecule type" value="Genomic_DNA"/>
</dbReference>
<evidence type="ECO:0000313" key="3">
    <source>
        <dbReference type="Proteomes" id="UP000823775"/>
    </source>
</evidence>
<accession>A0ABS8SMG5</accession>
<evidence type="ECO:0008006" key="4">
    <source>
        <dbReference type="Google" id="ProtNLM"/>
    </source>
</evidence>
<dbReference type="Proteomes" id="UP000823775">
    <property type="component" value="Unassembled WGS sequence"/>
</dbReference>
<name>A0ABS8SMG5_DATST</name>
<sequence length="75" mass="7993">MVWVALGIVGASGAPVVFGQHRRKDGSQMARTRSPEAGEHEFVLVARVVVHGLSRGTHARAISTPCDFPSLLADE</sequence>
<organism evidence="2 3">
    <name type="scientific">Datura stramonium</name>
    <name type="common">Jimsonweed</name>
    <name type="synonym">Common thornapple</name>
    <dbReference type="NCBI Taxonomy" id="4076"/>
    <lineage>
        <taxon>Eukaryota</taxon>
        <taxon>Viridiplantae</taxon>
        <taxon>Streptophyta</taxon>
        <taxon>Embryophyta</taxon>
        <taxon>Tracheophyta</taxon>
        <taxon>Spermatophyta</taxon>
        <taxon>Magnoliopsida</taxon>
        <taxon>eudicotyledons</taxon>
        <taxon>Gunneridae</taxon>
        <taxon>Pentapetalae</taxon>
        <taxon>asterids</taxon>
        <taxon>lamiids</taxon>
        <taxon>Solanales</taxon>
        <taxon>Solanaceae</taxon>
        <taxon>Solanoideae</taxon>
        <taxon>Datureae</taxon>
        <taxon>Datura</taxon>
    </lineage>
</organism>